<dbReference type="GO" id="GO:0004521">
    <property type="term" value="F:RNA endonuclease activity"/>
    <property type="evidence" value="ECO:0007669"/>
    <property type="project" value="InterPro"/>
</dbReference>
<dbReference type="NCBIfam" id="TIGR00255">
    <property type="entry name" value="YicC/YloC family endoribonuclease"/>
    <property type="match status" value="1"/>
</dbReference>
<proteinExistence type="inferred from homology"/>
<name>A0A832DGU5_9BACT</name>
<dbReference type="PANTHER" id="PTHR30636">
    <property type="entry name" value="UPF0701 PROTEIN YICC"/>
    <property type="match status" value="1"/>
</dbReference>
<evidence type="ECO:0000256" key="1">
    <source>
        <dbReference type="ARBA" id="ARBA00001968"/>
    </source>
</evidence>
<comment type="cofactor">
    <cofactor evidence="1">
        <name>a divalent metal cation</name>
        <dbReference type="ChEBI" id="CHEBI:60240"/>
    </cofactor>
</comment>
<comment type="caution">
    <text evidence="8">The sequence shown here is derived from an EMBL/GenBank/DDBJ whole genome shotgun (WGS) entry which is preliminary data.</text>
</comment>
<organism evidence="8">
    <name type="scientific">Ignavibacterium album</name>
    <dbReference type="NCBI Taxonomy" id="591197"/>
    <lineage>
        <taxon>Bacteria</taxon>
        <taxon>Pseudomonadati</taxon>
        <taxon>Ignavibacteriota</taxon>
        <taxon>Ignavibacteria</taxon>
        <taxon>Ignavibacteriales</taxon>
        <taxon>Ignavibacteriaceae</taxon>
        <taxon>Ignavibacterium</taxon>
    </lineage>
</organism>
<feature type="domain" description="Endoribonuclease YicC-like C-terminal" evidence="7">
    <location>
        <begin position="174"/>
        <end position="293"/>
    </location>
</feature>
<dbReference type="EMBL" id="DSVI01000017">
    <property type="protein sequence ID" value="HGT48439.1"/>
    <property type="molecule type" value="Genomic_DNA"/>
</dbReference>
<dbReference type="AlphaFoldDB" id="A0A832DGU5"/>
<sequence length="293" mass="33986">MILSMTGYGRASAGNKKFVVDVEIKSINSRYLELFLKLPQLLQSKEYELRELIKSKIKRGKLSVVILLKKNGLAESEISLDEEKLKNYISLLKQVKKAAKVSDKIKLEHLLYSRDIFTTTLEEISDEEFEVFKNAVISAIDNLFEMKRKEGKELEKDLKKRIKLIEKKLDEIESVASGSVNEHFLRYQEKVKQLLEDKVASVINERLQLELAILAERSDITEECVRLRSHLKFFLEAVEKEQEPGRKLNFLCQEMNRETNTISSKTLSVGITHSTVVIKEEIERIREQIQNIE</sequence>
<evidence type="ECO:0000259" key="7">
    <source>
        <dbReference type="Pfam" id="PF08340"/>
    </source>
</evidence>
<evidence type="ECO:0000256" key="4">
    <source>
        <dbReference type="ARBA" id="ARBA00022801"/>
    </source>
</evidence>
<comment type="similarity">
    <text evidence="5">Belongs to the YicC/YloC family.</text>
</comment>
<accession>A0A832DGU5</accession>
<gene>
    <name evidence="8" type="ORF">ENS56_10415</name>
</gene>
<evidence type="ECO:0000313" key="8">
    <source>
        <dbReference type="EMBL" id="HGT48439.1"/>
    </source>
</evidence>
<keyword evidence="2" id="KW-0540">Nuclease</keyword>
<evidence type="ECO:0000259" key="6">
    <source>
        <dbReference type="Pfam" id="PF03755"/>
    </source>
</evidence>
<evidence type="ECO:0000256" key="3">
    <source>
        <dbReference type="ARBA" id="ARBA00022759"/>
    </source>
</evidence>
<evidence type="ECO:0000256" key="5">
    <source>
        <dbReference type="ARBA" id="ARBA00035648"/>
    </source>
</evidence>
<dbReference type="Pfam" id="PF08340">
    <property type="entry name" value="YicC-like_C"/>
    <property type="match status" value="1"/>
</dbReference>
<feature type="domain" description="Endoribonuclease YicC-like N-terminal" evidence="6">
    <location>
        <begin position="2"/>
        <end position="155"/>
    </location>
</feature>
<keyword evidence="4" id="KW-0378">Hydrolase</keyword>
<dbReference type="GO" id="GO:0016787">
    <property type="term" value="F:hydrolase activity"/>
    <property type="evidence" value="ECO:0007669"/>
    <property type="project" value="UniProtKB-KW"/>
</dbReference>
<dbReference type="InterPro" id="IPR013551">
    <property type="entry name" value="YicC-like_C"/>
</dbReference>
<dbReference type="PANTHER" id="PTHR30636:SF3">
    <property type="entry name" value="UPF0701 PROTEIN YICC"/>
    <property type="match status" value="1"/>
</dbReference>
<dbReference type="InterPro" id="IPR013527">
    <property type="entry name" value="YicC-like_N"/>
</dbReference>
<reference evidence="8" key="1">
    <citation type="journal article" date="2020" name="mSystems">
        <title>Genome- and Community-Level Interaction Insights into Carbon Utilization and Element Cycling Functions of Hydrothermarchaeota in Hydrothermal Sediment.</title>
        <authorList>
            <person name="Zhou Z."/>
            <person name="Liu Y."/>
            <person name="Xu W."/>
            <person name="Pan J."/>
            <person name="Luo Z.H."/>
            <person name="Li M."/>
        </authorList>
    </citation>
    <scope>NUCLEOTIDE SEQUENCE [LARGE SCALE GENOMIC DNA]</scope>
    <source>
        <strain evidence="8">SpSt-500</strain>
    </source>
</reference>
<protein>
    <submittedName>
        <fullName evidence="8">YicC family protein</fullName>
    </submittedName>
</protein>
<dbReference type="Pfam" id="PF03755">
    <property type="entry name" value="YicC-like_N"/>
    <property type="match status" value="1"/>
</dbReference>
<evidence type="ECO:0000256" key="2">
    <source>
        <dbReference type="ARBA" id="ARBA00022722"/>
    </source>
</evidence>
<keyword evidence="3" id="KW-0255">Endonuclease</keyword>
<dbReference type="InterPro" id="IPR005229">
    <property type="entry name" value="YicC/YloC-like"/>
</dbReference>